<proteinExistence type="predicted"/>
<feature type="transmembrane region" description="Helical" evidence="1">
    <location>
        <begin position="40"/>
        <end position="59"/>
    </location>
</feature>
<comment type="caution">
    <text evidence="2">The sequence shown here is derived from an EMBL/GenBank/DDBJ whole genome shotgun (WGS) entry which is preliminary data.</text>
</comment>
<dbReference type="RefSeq" id="WP_169625560.1">
    <property type="nucleotide sequence ID" value="NZ_JABBNT010000003.1"/>
</dbReference>
<evidence type="ECO:0000256" key="1">
    <source>
        <dbReference type="SAM" id="Phobius"/>
    </source>
</evidence>
<keyword evidence="1" id="KW-1133">Transmembrane helix</keyword>
<dbReference type="EMBL" id="JABBNT010000003">
    <property type="protein sequence ID" value="NMM45204.1"/>
    <property type="molecule type" value="Genomic_DNA"/>
</dbReference>
<feature type="transmembrane region" description="Helical" evidence="1">
    <location>
        <begin position="12"/>
        <end position="33"/>
    </location>
</feature>
<keyword evidence="1" id="KW-0812">Transmembrane</keyword>
<dbReference type="InterPro" id="IPR029062">
    <property type="entry name" value="Class_I_gatase-like"/>
</dbReference>
<dbReference type="Proteomes" id="UP000539372">
    <property type="component" value="Unassembled WGS sequence"/>
</dbReference>
<keyword evidence="3" id="KW-1185">Reference proteome</keyword>
<dbReference type="PANTHER" id="PTHR37947">
    <property type="entry name" value="BLL2462 PROTEIN"/>
    <property type="match status" value="1"/>
</dbReference>
<feature type="transmembrane region" description="Helical" evidence="1">
    <location>
        <begin position="673"/>
        <end position="691"/>
    </location>
</feature>
<dbReference type="AlphaFoldDB" id="A0A7Y0HH78"/>
<dbReference type="PANTHER" id="PTHR37947:SF1">
    <property type="entry name" value="BLL2462 PROTEIN"/>
    <property type="match status" value="1"/>
</dbReference>
<accession>A0A7Y0HH78</accession>
<dbReference type="SUPFAM" id="SSF52317">
    <property type="entry name" value="Class I glutamine amidotransferase-like"/>
    <property type="match status" value="1"/>
</dbReference>
<organism evidence="2 3">
    <name type="scientific">Pacificispira spongiicola</name>
    <dbReference type="NCBI Taxonomy" id="2729598"/>
    <lineage>
        <taxon>Bacteria</taxon>
        <taxon>Pseudomonadati</taxon>
        <taxon>Pseudomonadota</taxon>
        <taxon>Alphaproteobacteria</taxon>
        <taxon>Rhodospirillales</taxon>
        <taxon>Rhodospirillaceae</taxon>
        <taxon>Pacificispira</taxon>
    </lineage>
</organism>
<evidence type="ECO:0000313" key="2">
    <source>
        <dbReference type="EMBL" id="NMM45204.1"/>
    </source>
</evidence>
<evidence type="ECO:0000313" key="3">
    <source>
        <dbReference type="Proteomes" id="UP000539372"/>
    </source>
</evidence>
<evidence type="ECO:0008006" key="4">
    <source>
        <dbReference type="Google" id="ProtNLM"/>
    </source>
</evidence>
<reference evidence="2 3" key="1">
    <citation type="submission" date="2020-04" db="EMBL/GenBank/DDBJ databases">
        <title>Rhodospirillaceae bacterium KN72 isolated from deep sea.</title>
        <authorList>
            <person name="Zhang D.-C."/>
        </authorList>
    </citation>
    <scope>NUCLEOTIDE SEQUENCE [LARGE SCALE GENOMIC DNA]</scope>
    <source>
        <strain evidence="2 3">KN72</strain>
    </source>
</reference>
<dbReference type="Gene3D" id="3.40.50.880">
    <property type="match status" value="1"/>
</dbReference>
<name>A0A7Y0HH78_9PROT</name>
<gene>
    <name evidence="2" type="ORF">HH303_11990</name>
</gene>
<keyword evidence="1" id="KW-0472">Membrane</keyword>
<protein>
    <recommendedName>
        <fullName evidence="4">Glutamine amidotransferase domain-containing protein</fullName>
    </recommendedName>
</protein>
<sequence length="695" mass="75836">MTGYSIAFSPYLPVWLLVLLAVLSVGVFGWLTYRRIPGMIVRAVFATAILLALANPALLEERRNPNPDVALLILDETPSQGMVNRIAATREAATTLETRMRRADPTLDIRRVVLKHDSLSDGAKGTQVLPAVREALADVPDRRFAGAVLITDGQVHDAAALGGLPPGPLHALIVGDPSVRDRRLTIVEAPSFGLIDEPMELKVRIDDPQAEAGETVRPSLSVDGSPRRIDRLPLNRTVSIPLTLDHRGASVVELSVPEVPGELAVSNNRAVVSINGVRDRLRVLLVSGEPHPGERTWRNLLKSDPSVDLVHFTILRPPEKQDGTPIDELSLIAFPTRELFEVRLHDFDLIVFDNYRRRGVLPTIYLSNIVDFVREGGALLDATGPGYAGPFSLYRTPLGDILPMEPTGTVSEAPFRPTLSELGRRHPVTAGLPMGPDRLPGMNDAAWGQWLRQIDAVTKSGEVLMTGFENEPLVTLERVGDGRVAQVASDHIWLWARGYDGGGPHAELLRRLAHWLMKEPELEEEDLRARVQGDRLSVRLRSMQDRADAPTARIEAPDGKTTNLTLQETADGQYAGELPLTQTGLYTITEGGRTTRVAAGSLNAVEFADLLPTDRLLSDPVTASGGALHWLRSDDVPAVRRVSGDRATAGSDWIGFVANGDYSVVGLDSVPILPGWLLLLVSLFCLAVGWYREAR</sequence>